<dbReference type="Proteomes" id="UP000012073">
    <property type="component" value="Unassembled WGS sequence"/>
</dbReference>
<name>R7Q7Z8_CHOCR</name>
<evidence type="ECO:0000256" key="1">
    <source>
        <dbReference type="SAM" id="MobiDB-lite"/>
    </source>
</evidence>
<dbReference type="EMBL" id="HG001705">
    <property type="protein sequence ID" value="CDF34677.1"/>
    <property type="molecule type" value="Genomic_DNA"/>
</dbReference>
<sequence length="157" mass="17677">MWAVLAPWGGREAPSCRSPNFLTSYPSVIQPTRGGIPIRSEWHAGLLRSASRTASHRTVPLLLLSPPSGLTNYHSCCSTFQATSSLFIVSLPKPRRKHGRRKRSQVRNQARAQRGQGWERCKGLPKANKRKGYDHRLQSLSYWIYVHHVGSLAPPTR</sequence>
<dbReference type="Gramene" id="CDF34677">
    <property type="protein sequence ID" value="CDF34677"/>
    <property type="gene ID" value="CHC_T00003397001"/>
</dbReference>
<reference evidence="3" key="1">
    <citation type="journal article" date="2013" name="Proc. Natl. Acad. Sci. U.S.A.">
        <title>Genome structure and metabolic features in the red seaweed Chondrus crispus shed light on evolution of the Archaeplastida.</title>
        <authorList>
            <person name="Collen J."/>
            <person name="Porcel B."/>
            <person name="Carre W."/>
            <person name="Ball S.G."/>
            <person name="Chaparro C."/>
            <person name="Tonon T."/>
            <person name="Barbeyron T."/>
            <person name="Michel G."/>
            <person name="Noel B."/>
            <person name="Valentin K."/>
            <person name="Elias M."/>
            <person name="Artiguenave F."/>
            <person name="Arun A."/>
            <person name="Aury J.M."/>
            <person name="Barbosa-Neto J.F."/>
            <person name="Bothwell J.H."/>
            <person name="Bouget F.Y."/>
            <person name="Brillet L."/>
            <person name="Cabello-Hurtado F."/>
            <person name="Capella-Gutierrez S."/>
            <person name="Charrier B."/>
            <person name="Cladiere L."/>
            <person name="Cock J.M."/>
            <person name="Coelho S.M."/>
            <person name="Colleoni C."/>
            <person name="Czjzek M."/>
            <person name="Da Silva C."/>
            <person name="Delage L."/>
            <person name="Denoeud F."/>
            <person name="Deschamps P."/>
            <person name="Dittami S.M."/>
            <person name="Gabaldon T."/>
            <person name="Gachon C.M."/>
            <person name="Groisillier A."/>
            <person name="Herve C."/>
            <person name="Jabbari K."/>
            <person name="Katinka M."/>
            <person name="Kloareg B."/>
            <person name="Kowalczyk N."/>
            <person name="Labadie K."/>
            <person name="Leblanc C."/>
            <person name="Lopez P.J."/>
            <person name="McLachlan D.H."/>
            <person name="Meslet-Cladiere L."/>
            <person name="Moustafa A."/>
            <person name="Nehr Z."/>
            <person name="Nyvall Collen P."/>
            <person name="Panaud O."/>
            <person name="Partensky F."/>
            <person name="Poulain J."/>
            <person name="Rensing S.A."/>
            <person name="Rousvoal S."/>
            <person name="Samson G."/>
            <person name="Symeonidi A."/>
            <person name="Weissenbach J."/>
            <person name="Zambounis A."/>
            <person name="Wincker P."/>
            <person name="Boyen C."/>
        </authorList>
    </citation>
    <scope>NUCLEOTIDE SEQUENCE [LARGE SCALE GENOMIC DNA]</scope>
    <source>
        <strain evidence="3">cv. Stackhouse</strain>
    </source>
</reference>
<feature type="compositionally biased region" description="Basic residues" evidence="1">
    <location>
        <begin position="95"/>
        <end position="105"/>
    </location>
</feature>
<evidence type="ECO:0000313" key="2">
    <source>
        <dbReference type="EMBL" id="CDF34677.1"/>
    </source>
</evidence>
<dbReference type="GeneID" id="17322219"/>
<dbReference type="KEGG" id="ccp:CHC_T00003397001"/>
<protein>
    <submittedName>
        <fullName evidence="2">Uncharacterized protein</fullName>
    </submittedName>
</protein>
<organism evidence="2 3">
    <name type="scientific">Chondrus crispus</name>
    <name type="common">Carrageen Irish moss</name>
    <name type="synonym">Polymorpha crispa</name>
    <dbReference type="NCBI Taxonomy" id="2769"/>
    <lineage>
        <taxon>Eukaryota</taxon>
        <taxon>Rhodophyta</taxon>
        <taxon>Florideophyceae</taxon>
        <taxon>Rhodymeniophycidae</taxon>
        <taxon>Gigartinales</taxon>
        <taxon>Gigartinaceae</taxon>
        <taxon>Chondrus</taxon>
    </lineage>
</organism>
<evidence type="ECO:0000313" key="3">
    <source>
        <dbReference type="Proteomes" id="UP000012073"/>
    </source>
</evidence>
<keyword evidence="3" id="KW-1185">Reference proteome</keyword>
<accession>R7Q7Z8</accession>
<gene>
    <name evidence="2" type="ORF">CHC_T00003397001</name>
</gene>
<dbReference type="AlphaFoldDB" id="R7Q7Z8"/>
<feature type="region of interest" description="Disordered" evidence="1">
    <location>
        <begin position="95"/>
        <end position="118"/>
    </location>
</feature>
<dbReference type="RefSeq" id="XP_005714496.1">
    <property type="nucleotide sequence ID" value="XM_005714439.1"/>
</dbReference>
<proteinExistence type="predicted"/>